<name>A0A0Q3TFU2_9BACI</name>
<dbReference type="AlphaFoldDB" id="A0A0Q3TFU2"/>
<keyword evidence="5" id="KW-0804">Transcription</keyword>
<dbReference type="STRING" id="157838.AN964_02440"/>
<dbReference type="SMART" id="SM00421">
    <property type="entry name" value="HTH_LUXR"/>
    <property type="match status" value="1"/>
</dbReference>
<dbReference type="GO" id="GO:0006355">
    <property type="term" value="P:regulation of DNA-templated transcription"/>
    <property type="evidence" value="ECO:0007669"/>
    <property type="project" value="InterPro"/>
</dbReference>
<keyword evidence="10" id="KW-1185">Reference proteome</keyword>
<feature type="domain" description="HTH luxR-type" evidence="7">
    <location>
        <begin position="140"/>
        <end position="205"/>
    </location>
</feature>
<dbReference type="PANTHER" id="PTHR43214:SF41">
    <property type="entry name" value="NITRATE_NITRITE RESPONSE REGULATOR PROTEIN NARP"/>
    <property type="match status" value="1"/>
</dbReference>
<dbReference type="Pfam" id="PF00072">
    <property type="entry name" value="Response_reg"/>
    <property type="match status" value="1"/>
</dbReference>
<dbReference type="CDD" id="cd17535">
    <property type="entry name" value="REC_NarL-like"/>
    <property type="match status" value="1"/>
</dbReference>
<dbReference type="SUPFAM" id="SSF46894">
    <property type="entry name" value="C-terminal effector domain of the bipartite response regulators"/>
    <property type="match status" value="1"/>
</dbReference>
<dbReference type="OrthoDB" id="9780153at2"/>
<keyword evidence="3" id="KW-0805">Transcription regulation</keyword>
<dbReference type="InterPro" id="IPR016032">
    <property type="entry name" value="Sig_transdc_resp-reg_C-effctor"/>
</dbReference>
<dbReference type="GO" id="GO:0005737">
    <property type="term" value="C:cytoplasm"/>
    <property type="evidence" value="ECO:0007669"/>
    <property type="project" value="UniProtKB-SubCell"/>
</dbReference>
<evidence type="ECO:0000256" key="3">
    <source>
        <dbReference type="ARBA" id="ARBA00023015"/>
    </source>
</evidence>
<dbReference type="EMBL" id="LJJC01000004">
    <property type="protein sequence ID" value="KQL52505.1"/>
    <property type="molecule type" value="Genomic_DNA"/>
</dbReference>
<dbReference type="InterPro" id="IPR039420">
    <property type="entry name" value="WalR-like"/>
</dbReference>
<dbReference type="InterPro" id="IPR011006">
    <property type="entry name" value="CheY-like_superfamily"/>
</dbReference>
<feature type="domain" description="Response regulatory" evidence="8">
    <location>
        <begin position="2"/>
        <end position="119"/>
    </location>
</feature>
<dbReference type="SMART" id="SM00448">
    <property type="entry name" value="REC"/>
    <property type="match status" value="1"/>
</dbReference>
<dbReference type="InterPro" id="IPR058245">
    <property type="entry name" value="NreC/VraR/RcsB-like_REC"/>
</dbReference>
<dbReference type="RefSeq" id="WP_055738196.1">
    <property type="nucleotide sequence ID" value="NZ_JAAIWL010000065.1"/>
</dbReference>
<evidence type="ECO:0000256" key="1">
    <source>
        <dbReference type="ARBA" id="ARBA00004496"/>
    </source>
</evidence>
<evidence type="ECO:0000256" key="2">
    <source>
        <dbReference type="ARBA" id="ARBA00022553"/>
    </source>
</evidence>
<accession>A0A0Q3TFU2</accession>
<evidence type="ECO:0000259" key="8">
    <source>
        <dbReference type="PROSITE" id="PS50110"/>
    </source>
</evidence>
<keyword evidence="2 6" id="KW-0597">Phosphoprotein</keyword>
<comment type="caution">
    <text evidence="9">The sequence shown here is derived from an EMBL/GenBank/DDBJ whole genome shotgun (WGS) entry which is preliminary data.</text>
</comment>
<protein>
    <submittedName>
        <fullName evidence="9">Chemotaxis protein CheY</fullName>
    </submittedName>
</protein>
<dbReference type="GO" id="GO:0000160">
    <property type="term" value="P:phosphorelay signal transduction system"/>
    <property type="evidence" value="ECO:0007669"/>
    <property type="project" value="InterPro"/>
</dbReference>
<organism evidence="9 10">
    <name type="scientific">Heyndrickxia shackletonii</name>
    <dbReference type="NCBI Taxonomy" id="157838"/>
    <lineage>
        <taxon>Bacteria</taxon>
        <taxon>Bacillati</taxon>
        <taxon>Bacillota</taxon>
        <taxon>Bacilli</taxon>
        <taxon>Bacillales</taxon>
        <taxon>Bacillaceae</taxon>
        <taxon>Heyndrickxia</taxon>
    </lineage>
</organism>
<dbReference type="CDD" id="cd06170">
    <property type="entry name" value="LuxR_C_like"/>
    <property type="match status" value="1"/>
</dbReference>
<dbReference type="PRINTS" id="PR00038">
    <property type="entry name" value="HTHLUXR"/>
</dbReference>
<gene>
    <name evidence="9" type="ORF">AN964_02440</name>
</gene>
<dbReference type="Gene3D" id="3.40.50.2300">
    <property type="match status" value="1"/>
</dbReference>
<dbReference type="Pfam" id="PF00196">
    <property type="entry name" value="GerE"/>
    <property type="match status" value="1"/>
</dbReference>
<reference evidence="9 10" key="1">
    <citation type="submission" date="2015-09" db="EMBL/GenBank/DDBJ databases">
        <title>Genome sequencing project for genomic taxonomy and phylogenomics of Bacillus-like bacteria.</title>
        <authorList>
            <person name="Liu B."/>
            <person name="Wang J."/>
            <person name="Zhu Y."/>
            <person name="Liu G."/>
            <person name="Chen Q."/>
            <person name="Chen Z."/>
            <person name="Lan J."/>
            <person name="Che J."/>
            <person name="Ge C."/>
            <person name="Shi H."/>
            <person name="Pan Z."/>
            <person name="Liu X."/>
        </authorList>
    </citation>
    <scope>NUCLEOTIDE SEQUENCE [LARGE SCALE GENOMIC DNA]</scope>
    <source>
        <strain evidence="9 10">LMG 18435</strain>
    </source>
</reference>
<dbReference type="PATRIC" id="fig|157838.3.peg.540"/>
<evidence type="ECO:0000256" key="5">
    <source>
        <dbReference type="ARBA" id="ARBA00023163"/>
    </source>
</evidence>
<feature type="modified residue" description="4-aspartylphosphate" evidence="6">
    <location>
        <position position="53"/>
    </location>
</feature>
<dbReference type="PROSITE" id="PS50043">
    <property type="entry name" value="HTH_LUXR_2"/>
    <property type="match status" value="1"/>
</dbReference>
<keyword evidence="4" id="KW-0238">DNA-binding</keyword>
<evidence type="ECO:0000313" key="9">
    <source>
        <dbReference type="EMBL" id="KQL52505.1"/>
    </source>
</evidence>
<evidence type="ECO:0000256" key="6">
    <source>
        <dbReference type="PROSITE-ProRule" id="PRU00169"/>
    </source>
</evidence>
<proteinExistence type="predicted"/>
<dbReference type="PROSITE" id="PS50110">
    <property type="entry name" value="RESPONSE_REGULATORY"/>
    <property type="match status" value="1"/>
</dbReference>
<evidence type="ECO:0000259" key="7">
    <source>
        <dbReference type="PROSITE" id="PS50043"/>
    </source>
</evidence>
<sequence length="210" mass="24030">MRVLIVDDHILIRKGIKLLLEYYIDIKEIIEAGNGSEAISLAIKHQPDIILMDLSMPDGLDGFTASKTILSEVKDTKIILLTMHDEEIYVRKAIQYQIHGYLLKNSEANELHDAIQAVLNGKRFYKTKIPDEQLKRLMMAEVPQSVLTQREQEVVRLTSLGFTNVQTGQQLGISPKTVENHKSNIMQKLSLKDKHEFMKYALKNNLVDLF</sequence>
<dbReference type="Proteomes" id="UP000051888">
    <property type="component" value="Unassembled WGS sequence"/>
</dbReference>
<evidence type="ECO:0000256" key="4">
    <source>
        <dbReference type="ARBA" id="ARBA00023125"/>
    </source>
</evidence>
<dbReference type="SUPFAM" id="SSF52172">
    <property type="entry name" value="CheY-like"/>
    <property type="match status" value="1"/>
</dbReference>
<evidence type="ECO:0000313" key="10">
    <source>
        <dbReference type="Proteomes" id="UP000051888"/>
    </source>
</evidence>
<dbReference type="InterPro" id="IPR000792">
    <property type="entry name" value="Tscrpt_reg_LuxR_C"/>
</dbReference>
<dbReference type="InterPro" id="IPR001789">
    <property type="entry name" value="Sig_transdc_resp-reg_receiver"/>
</dbReference>
<dbReference type="PANTHER" id="PTHR43214">
    <property type="entry name" value="TWO-COMPONENT RESPONSE REGULATOR"/>
    <property type="match status" value="1"/>
</dbReference>
<dbReference type="GO" id="GO:0003677">
    <property type="term" value="F:DNA binding"/>
    <property type="evidence" value="ECO:0007669"/>
    <property type="project" value="UniProtKB-KW"/>
</dbReference>
<comment type="subcellular location">
    <subcellularLocation>
        <location evidence="1">Cytoplasm</location>
    </subcellularLocation>
</comment>